<gene>
    <name evidence="1" type="primary">leuS</name>
    <name evidence="1" type="ORF">SSE37_20107</name>
</gene>
<dbReference type="AlphaFoldDB" id="A3JXV9"/>
<name>A3JXV9_SAGS3</name>
<keyword evidence="1" id="KW-0436">Ligase</keyword>
<keyword evidence="2" id="KW-1185">Reference proteome</keyword>
<accession>A3JXV9</accession>
<sequence>MAHITHESAPRRNVLADMFNGMMEGLARIAESSHRMKELERLQAMSDEQLAKRGLKREDIARHVFRDVMYV</sequence>
<proteinExistence type="predicted"/>
<protein>
    <submittedName>
        <fullName evidence="1">Leucyl-tRNA synthetase</fullName>
        <ecNumber evidence="1">6.1.1.4</ecNumber>
    </submittedName>
</protein>
<evidence type="ECO:0000313" key="2">
    <source>
        <dbReference type="Proteomes" id="UP000005713"/>
    </source>
</evidence>
<comment type="caution">
    <text evidence="1">The sequence shown here is derived from an EMBL/GenBank/DDBJ whole genome shotgun (WGS) entry which is preliminary data.</text>
</comment>
<organism evidence="1 2">
    <name type="scientific">Sagittula stellata (strain ATCC 700073 / DSM 11524 / E-37)</name>
    <dbReference type="NCBI Taxonomy" id="388399"/>
    <lineage>
        <taxon>Bacteria</taxon>
        <taxon>Pseudomonadati</taxon>
        <taxon>Pseudomonadota</taxon>
        <taxon>Alphaproteobacteria</taxon>
        <taxon>Rhodobacterales</taxon>
        <taxon>Roseobacteraceae</taxon>
        <taxon>Sagittula</taxon>
    </lineage>
</organism>
<keyword evidence="1" id="KW-0030">Aminoacyl-tRNA synthetase</keyword>
<dbReference type="OrthoDB" id="7867799at2"/>
<dbReference type="eggNOG" id="ENOG5033A3R">
    <property type="taxonomic scope" value="Bacteria"/>
</dbReference>
<reference evidence="1 2" key="1">
    <citation type="submission" date="2006-06" db="EMBL/GenBank/DDBJ databases">
        <authorList>
            <person name="Moran M.A."/>
            <person name="Ferriera S."/>
            <person name="Johnson J."/>
            <person name="Kravitz S."/>
            <person name="Beeson K."/>
            <person name="Sutton G."/>
            <person name="Rogers Y.-H."/>
            <person name="Friedman R."/>
            <person name="Frazier M."/>
            <person name="Venter J.C."/>
        </authorList>
    </citation>
    <scope>NUCLEOTIDE SEQUENCE [LARGE SCALE GENOMIC DNA]</scope>
    <source>
        <strain evidence="1 2">E-37</strain>
    </source>
</reference>
<evidence type="ECO:0000313" key="1">
    <source>
        <dbReference type="EMBL" id="EBA10345.1"/>
    </source>
</evidence>
<dbReference type="EMBL" id="AAYA01000001">
    <property type="protein sequence ID" value="EBA10345.1"/>
    <property type="molecule type" value="Genomic_DNA"/>
</dbReference>
<dbReference type="GO" id="GO:0004823">
    <property type="term" value="F:leucine-tRNA ligase activity"/>
    <property type="evidence" value="ECO:0007669"/>
    <property type="project" value="UniProtKB-EC"/>
</dbReference>
<dbReference type="EC" id="6.1.1.4" evidence="1"/>
<dbReference type="RefSeq" id="WP_005855112.1">
    <property type="nucleotide sequence ID" value="NZ_AAYA01000001.1"/>
</dbReference>
<dbReference type="Proteomes" id="UP000005713">
    <property type="component" value="Unassembled WGS sequence"/>
</dbReference>